<evidence type="ECO:0000313" key="5">
    <source>
        <dbReference type="Proteomes" id="UP000663829"/>
    </source>
</evidence>
<sequence length="503" mass="56400">KRDHRSGQVSKRLVAACDSAALKYDLLDRVVGDFLDDVKTLCTTGLRVMGAGVEKIYFGGLFFTLGDYPAQQSIHGRKESVAAKTFCPCCDVAADNYIDSIDQIMFRNVCSKCDETDDPCVRYVEDKRKDNTCVCGHKINKHVDDMQSSITSSQRTIETISNNSHLLPSSIAPTSPSQNSSISSPMKKEQRRKFGLLKPRIRTNTKSKLNLTQHINKGRNMVDPDTQLLVDNSVATMRDTALSDFDKRKMGELYEKNLEFVNFFCIFKQMDMNDEEVNLITTGNAYEITIETSRDHDASDVITEQPENLISLSVESPKLNMRDQSVVEKAKKIAANAAFSENQDPFESDSQHTVVEKTKPVTRICTPTSVRVARSNRFVIGVDTSQRMVDVYNEKCHKQCIPPEKMHAVCIDLLQPDQVFSNLKDFNVVVTSLAYHHLEDIDLATRTLVGLLKYGGSFLIVDLIRNEKQVNLHQHHAASHTVAHLGGFEMGMIEKNLKNAGLV</sequence>
<comment type="caution">
    <text evidence="3">The sequence shown here is derived from an EMBL/GenBank/DDBJ whole genome shotgun (WGS) entry which is preliminary data.</text>
</comment>
<protein>
    <recommendedName>
        <fullName evidence="2">Methyltransferase type 11 domain-containing protein</fullName>
    </recommendedName>
</protein>
<name>A0A815KD57_9BILA</name>
<feature type="domain" description="Methyltransferase type 11" evidence="2">
    <location>
        <begin position="374"/>
        <end position="460"/>
    </location>
</feature>
<feature type="region of interest" description="Disordered" evidence="1">
    <location>
        <begin position="164"/>
        <end position="193"/>
    </location>
</feature>
<dbReference type="EMBL" id="CAJNOQ010017160">
    <property type="protein sequence ID" value="CAF1394107.1"/>
    <property type="molecule type" value="Genomic_DNA"/>
</dbReference>
<evidence type="ECO:0000256" key="1">
    <source>
        <dbReference type="SAM" id="MobiDB-lite"/>
    </source>
</evidence>
<feature type="non-terminal residue" evidence="3">
    <location>
        <position position="503"/>
    </location>
</feature>
<organism evidence="3 5">
    <name type="scientific">Didymodactylos carnosus</name>
    <dbReference type="NCBI Taxonomy" id="1234261"/>
    <lineage>
        <taxon>Eukaryota</taxon>
        <taxon>Metazoa</taxon>
        <taxon>Spiralia</taxon>
        <taxon>Gnathifera</taxon>
        <taxon>Rotifera</taxon>
        <taxon>Eurotatoria</taxon>
        <taxon>Bdelloidea</taxon>
        <taxon>Philodinida</taxon>
        <taxon>Philodinidae</taxon>
        <taxon>Didymodactylos</taxon>
    </lineage>
</organism>
<evidence type="ECO:0000313" key="4">
    <source>
        <dbReference type="EMBL" id="CAF4288331.1"/>
    </source>
</evidence>
<gene>
    <name evidence="3" type="ORF">GPM918_LOCUS32940</name>
    <name evidence="4" type="ORF">SRO942_LOCUS33611</name>
</gene>
<dbReference type="AlphaFoldDB" id="A0A815KD57"/>
<feature type="compositionally biased region" description="Low complexity" evidence="1">
    <location>
        <begin position="173"/>
        <end position="185"/>
    </location>
</feature>
<dbReference type="InterPro" id="IPR029063">
    <property type="entry name" value="SAM-dependent_MTases_sf"/>
</dbReference>
<reference evidence="3" key="1">
    <citation type="submission" date="2021-02" db="EMBL/GenBank/DDBJ databases">
        <authorList>
            <person name="Nowell W R."/>
        </authorList>
    </citation>
    <scope>NUCLEOTIDE SEQUENCE</scope>
</reference>
<dbReference type="Pfam" id="PF08241">
    <property type="entry name" value="Methyltransf_11"/>
    <property type="match status" value="1"/>
</dbReference>
<dbReference type="InterPro" id="IPR013216">
    <property type="entry name" value="Methyltransf_11"/>
</dbReference>
<dbReference type="Proteomes" id="UP000663829">
    <property type="component" value="Unassembled WGS sequence"/>
</dbReference>
<keyword evidence="5" id="KW-1185">Reference proteome</keyword>
<dbReference type="OrthoDB" id="66144at2759"/>
<dbReference type="EMBL" id="CAJOBC010082568">
    <property type="protein sequence ID" value="CAF4288331.1"/>
    <property type="molecule type" value="Genomic_DNA"/>
</dbReference>
<evidence type="ECO:0000313" key="3">
    <source>
        <dbReference type="EMBL" id="CAF1394107.1"/>
    </source>
</evidence>
<feature type="non-terminal residue" evidence="3">
    <location>
        <position position="1"/>
    </location>
</feature>
<dbReference type="Gene3D" id="3.40.50.150">
    <property type="entry name" value="Vaccinia Virus protein VP39"/>
    <property type="match status" value="1"/>
</dbReference>
<accession>A0A815KD57</accession>
<evidence type="ECO:0000259" key="2">
    <source>
        <dbReference type="Pfam" id="PF08241"/>
    </source>
</evidence>
<dbReference type="GO" id="GO:0008757">
    <property type="term" value="F:S-adenosylmethionine-dependent methyltransferase activity"/>
    <property type="evidence" value="ECO:0007669"/>
    <property type="project" value="InterPro"/>
</dbReference>
<dbReference type="SUPFAM" id="SSF53335">
    <property type="entry name" value="S-adenosyl-L-methionine-dependent methyltransferases"/>
    <property type="match status" value="1"/>
</dbReference>
<proteinExistence type="predicted"/>
<dbReference type="Proteomes" id="UP000681722">
    <property type="component" value="Unassembled WGS sequence"/>
</dbReference>